<dbReference type="GO" id="GO:2001070">
    <property type="term" value="F:starch binding"/>
    <property type="evidence" value="ECO:0007669"/>
    <property type="project" value="InterPro"/>
</dbReference>
<reference evidence="4 5" key="1">
    <citation type="submission" date="2021-04" db="EMBL/GenBank/DDBJ databases">
        <authorList>
            <person name="De Guttry C."/>
            <person name="Zahm M."/>
            <person name="Klopp C."/>
            <person name="Cabau C."/>
            <person name="Louis A."/>
            <person name="Berthelot C."/>
            <person name="Parey E."/>
            <person name="Roest Crollius H."/>
            <person name="Montfort J."/>
            <person name="Robinson-Rechavi M."/>
            <person name="Bucao C."/>
            <person name="Bouchez O."/>
            <person name="Gislard M."/>
            <person name="Lluch J."/>
            <person name="Milhes M."/>
            <person name="Lampietro C."/>
            <person name="Lopez Roques C."/>
            <person name="Donnadieu C."/>
            <person name="Braasch I."/>
            <person name="Desvignes T."/>
            <person name="Postlethwait J."/>
            <person name="Bobe J."/>
            <person name="Wedekind C."/>
            <person name="Guiguen Y."/>
        </authorList>
    </citation>
    <scope>NUCLEOTIDE SEQUENCE [LARGE SCALE GENOMIC DNA]</scope>
    <source>
        <strain evidence="4">Cs_M1</strain>
        <tissue evidence="4">Blood</tissue>
    </source>
</reference>
<feature type="region of interest" description="Disordered" evidence="1">
    <location>
        <begin position="70"/>
        <end position="101"/>
    </location>
</feature>
<name>A0AAN8R7I1_9TELE</name>
<keyword evidence="2" id="KW-1133">Transmembrane helix</keyword>
<evidence type="ECO:0000256" key="1">
    <source>
        <dbReference type="SAM" id="MobiDB-lite"/>
    </source>
</evidence>
<dbReference type="InterPro" id="IPR013783">
    <property type="entry name" value="Ig-like_fold"/>
</dbReference>
<accession>A0AAN8R7I1</accession>
<dbReference type="InterPro" id="IPR002044">
    <property type="entry name" value="CBM20"/>
</dbReference>
<protein>
    <recommendedName>
        <fullName evidence="3">CBM20 domain-containing protein</fullName>
    </recommendedName>
</protein>
<feature type="region of interest" description="Disordered" evidence="1">
    <location>
        <begin position="218"/>
        <end position="260"/>
    </location>
</feature>
<feature type="region of interest" description="Disordered" evidence="1">
    <location>
        <begin position="994"/>
        <end position="1033"/>
    </location>
</feature>
<evidence type="ECO:0000313" key="4">
    <source>
        <dbReference type="EMBL" id="KAK6316477.1"/>
    </source>
</evidence>
<feature type="transmembrane region" description="Helical" evidence="2">
    <location>
        <begin position="27"/>
        <end position="51"/>
    </location>
</feature>
<proteinExistence type="predicted"/>
<feature type="compositionally biased region" description="Polar residues" evidence="1">
    <location>
        <begin position="505"/>
        <end position="521"/>
    </location>
</feature>
<comment type="caution">
    <text evidence="4">The sequence shown here is derived from an EMBL/GenBank/DDBJ whole genome shotgun (WGS) entry which is preliminary data.</text>
</comment>
<dbReference type="Proteomes" id="UP001356427">
    <property type="component" value="Unassembled WGS sequence"/>
</dbReference>
<dbReference type="Gene3D" id="2.60.40.10">
    <property type="entry name" value="Immunoglobulins"/>
    <property type="match status" value="1"/>
</dbReference>
<dbReference type="AlphaFoldDB" id="A0AAN8R7I1"/>
<feature type="compositionally biased region" description="Basic and acidic residues" evidence="1">
    <location>
        <begin position="996"/>
        <end position="1009"/>
    </location>
</feature>
<dbReference type="PANTHER" id="PTHR15048:SF0">
    <property type="entry name" value="STARCH-BINDING DOMAIN-CONTAINING PROTEIN 1"/>
    <property type="match status" value="1"/>
</dbReference>
<dbReference type="SMART" id="SM01065">
    <property type="entry name" value="CBM_2"/>
    <property type="match status" value="1"/>
</dbReference>
<dbReference type="EMBL" id="JAGTTL010000011">
    <property type="protein sequence ID" value="KAK6316477.1"/>
    <property type="molecule type" value="Genomic_DNA"/>
</dbReference>
<feature type="compositionally biased region" description="Acidic residues" evidence="1">
    <location>
        <begin position="87"/>
        <end position="101"/>
    </location>
</feature>
<organism evidence="4 5">
    <name type="scientific">Coregonus suidteri</name>
    <dbReference type="NCBI Taxonomy" id="861788"/>
    <lineage>
        <taxon>Eukaryota</taxon>
        <taxon>Metazoa</taxon>
        <taxon>Chordata</taxon>
        <taxon>Craniata</taxon>
        <taxon>Vertebrata</taxon>
        <taxon>Euteleostomi</taxon>
        <taxon>Actinopterygii</taxon>
        <taxon>Neopterygii</taxon>
        <taxon>Teleostei</taxon>
        <taxon>Protacanthopterygii</taxon>
        <taxon>Salmoniformes</taxon>
        <taxon>Salmonidae</taxon>
        <taxon>Coregoninae</taxon>
        <taxon>Coregonus</taxon>
    </lineage>
</organism>
<gene>
    <name evidence="4" type="ORF">J4Q44_G00140010</name>
</gene>
<evidence type="ECO:0000313" key="5">
    <source>
        <dbReference type="Proteomes" id="UP001356427"/>
    </source>
</evidence>
<dbReference type="PROSITE" id="PS51166">
    <property type="entry name" value="CBM20"/>
    <property type="match status" value="1"/>
</dbReference>
<evidence type="ECO:0000256" key="2">
    <source>
        <dbReference type="SAM" id="Phobius"/>
    </source>
</evidence>
<keyword evidence="2" id="KW-0812">Transmembrane</keyword>
<dbReference type="Pfam" id="PF00686">
    <property type="entry name" value="CBM_20"/>
    <property type="match status" value="1"/>
</dbReference>
<evidence type="ECO:0000259" key="3">
    <source>
        <dbReference type="PROSITE" id="PS51166"/>
    </source>
</evidence>
<dbReference type="GO" id="GO:0016020">
    <property type="term" value="C:membrane"/>
    <property type="evidence" value="ECO:0007669"/>
    <property type="project" value="TreeGrafter"/>
</dbReference>
<dbReference type="PANTHER" id="PTHR15048">
    <property type="entry name" value="STARCH-BINDING DOMAIN-CONTAINING PROTEIN 1"/>
    <property type="match status" value="1"/>
</dbReference>
<feature type="domain" description="CBM20" evidence="3">
    <location>
        <begin position="1047"/>
        <end position="1148"/>
    </location>
</feature>
<dbReference type="SUPFAM" id="SSF49452">
    <property type="entry name" value="Starch-binding domain-like"/>
    <property type="match status" value="1"/>
</dbReference>
<feature type="region of interest" description="Disordered" evidence="1">
    <location>
        <begin position="505"/>
        <end position="531"/>
    </location>
</feature>
<keyword evidence="5" id="KW-1185">Reference proteome</keyword>
<sequence length="1149" mass="130801">MTIKKSKTVLFERRAGDLTALYCMNDWMITVVVAIIAMMSVWTALIIYRYIQTARGKRRKFDDTILETEKDENETANEEKRLSCVESTEESEEVLPETLESWDGEGWRREPMEWIPTTNEDVEPIEGIPTTTNEDVEPIEGIPTITNEDVEPIEGIPTTNEDVEPIEEIPTTTNEDVEPIEGISAITNEDVEPIEGIPTTNEDVELIEEIPTTTNEDVEPIEGIPTKTNEDLEPIEGIPTTTNEDVEPIEGIPTTTNEDVEPIEGIPTITNEDVEPIEGIPTITIDDIEPITRIRTTTNEDLEPIKRIRAQTNEDLQPIRRLRTPTNEDLQPIRRLRTTTNEDLEPIRRIRTATNEDLEPIRRIRTATNEDLEPIRRIRTATNEDLEPIRRIRTATNEDLEPIRRTRTATNEDLEPIRRVRTTTNESDGPYTWESYAEWQIVEEFHLGSQPEEHCEGVCQHYDGLCQVCEGLCHCSECLCQFYEGLCQDAESHSDHTLDQVEQATTSHRSLSDINDTSGHNKGTGVYNQDEEGLKEVELSDDCQCESTEEESEVNHLHASAVKPQGDLEDLNENLPDVILTDSDLQEPDHVCYTEIQEVEYPDDMTSRVATEMILTDTDFTEPLPDHVCYTEIQEVEYPDDDMTSRVVFSNEPQEERPEMTLTDTERVSHVEMEKGEYPDDDGHSHVAFANVQESENLPEMRLSDTDRIEPERVYEVESEEVGVEYPDEVITERAEHPSENITEILSNTDLKEPLDDQHECDTEIQEQEVECPSDYMDSRGAFVSDTQEPEHPNENVPDVILTDTKTKELDLVCDTEIQEVGWTDVEANSHVTFDNEPQDENLPEVALSDTDHVCDTEIQEVEWTGADVTSHVPSVTERTVEDDMKDAMVEDLEVEAMVKDLWRKDCLLHGYVIDGLSQPTEVRETRVEEERKGEIVDIKSKHTHIEESYEKVEINIMEATMDYNEWMTVSGTDTEGNSDSPWVRISHSSIDCSAEAEHHPTETHHNSDDPTVADATTSKEVKETGTTPVSLDGDLHRKKKMAALLPIKSKTVRVRFCVHYRTQSPWQELAVTGNLPELGSWTGFVPLERAQDGFWASWVALPAERQVEWKFVLVEDGEILHWEENGNRLLETGRGGGEVYLNKSWGSL</sequence>
<keyword evidence="2" id="KW-0472">Membrane</keyword>
<dbReference type="InterPro" id="IPR013784">
    <property type="entry name" value="Carb-bd-like_fold"/>
</dbReference>